<gene>
    <name evidence="5" type="ORF">CCR75_004877</name>
</gene>
<feature type="chain" id="PRO_5036780766" description="Renin receptor-like C-terminal transmembrane spanning segment domain-containing protein" evidence="3">
    <location>
        <begin position="20"/>
        <end position="368"/>
    </location>
</feature>
<evidence type="ECO:0000256" key="3">
    <source>
        <dbReference type="SAM" id="SignalP"/>
    </source>
</evidence>
<feature type="compositionally biased region" description="Acidic residues" evidence="1">
    <location>
        <begin position="271"/>
        <end position="289"/>
    </location>
</feature>
<dbReference type="GO" id="GO:0038023">
    <property type="term" value="F:signaling receptor activity"/>
    <property type="evidence" value="ECO:0007669"/>
    <property type="project" value="InterPro"/>
</dbReference>
<dbReference type="GeneID" id="94348634"/>
<name>A0A976IIR0_BRELC</name>
<reference evidence="5 6" key="1">
    <citation type="journal article" date="2021" name="Genome Biol.">
        <title>AFLAP: assembly-free linkage analysis pipeline using k-mers from genome sequencing data.</title>
        <authorList>
            <person name="Fletcher K."/>
            <person name="Zhang L."/>
            <person name="Gil J."/>
            <person name="Han R."/>
            <person name="Cavanaugh K."/>
            <person name="Michelmore R."/>
        </authorList>
    </citation>
    <scope>NUCLEOTIDE SEQUENCE [LARGE SCALE GENOMIC DNA]</scope>
    <source>
        <strain evidence="5 6">SF5</strain>
    </source>
</reference>
<dbReference type="PANTHER" id="PTHR13351:SF1">
    <property type="entry name" value="RENIN RECEPTOR"/>
    <property type="match status" value="1"/>
</dbReference>
<evidence type="ECO:0000259" key="4">
    <source>
        <dbReference type="Pfam" id="PF07850"/>
    </source>
</evidence>
<sequence>MRSSFLLSLATLVVSDASTDKILILGMSSSPLWHESRPSSPFSAAGMVDLALDSLGLMTGQISTRSSVPSPLQADLFTHSEMYALILLDETHSFSSMEAVNAALDGTQAFHKIYPAQTASAKVPVTVAQLFELEHASAIHCAGDRTLCASVNAQTPQVQEKVVQQVLEANSYLSQSHEEEVAFATQLAQIIQLKSELKYMQGTKLLLVGIKELQGDKQNLAQQAVTTTVAEFVAELVKNKQAVAAQIMTGTFPTVLQQTAALSRNRKLVTNDEEVEEEEKSGDEDEDGTADSGSESLDGSKSSLTNTSTLSGAVSMADIAEFQIILWTSVLLVAILLMAIMAMANMDVGRDSLLYAKFITDVSDRKMK</sequence>
<dbReference type="InterPro" id="IPR056780">
    <property type="entry name" value="Renin_r_C"/>
</dbReference>
<keyword evidence="2" id="KW-0472">Membrane</keyword>
<dbReference type="GO" id="GO:0009897">
    <property type="term" value="C:external side of plasma membrane"/>
    <property type="evidence" value="ECO:0007669"/>
    <property type="project" value="TreeGrafter"/>
</dbReference>
<proteinExistence type="predicted"/>
<evidence type="ECO:0000256" key="1">
    <source>
        <dbReference type="SAM" id="MobiDB-lite"/>
    </source>
</evidence>
<comment type="caution">
    <text evidence="5">The sequence shown here is derived from an EMBL/GenBank/DDBJ whole genome shotgun (WGS) entry which is preliminary data.</text>
</comment>
<accession>A0A976IIR0</accession>
<keyword evidence="2" id="KW-1133">Transmembrane helix</keyword>
<dbReference type="KEGG" id="blac:94348634"/>
<keyword evidence="3" id="KW-0732">Signal</keyword>
<dbReference type="RefSeq" id="XP_067822022.1">
    <property type="nucleotide sequence ID" value="XM_067962963.1"/>
</dbReference>
<dbReference type="Proteomes" id="UP000294530">
    <property type="component" value="Unassembled WGS sequence"/>
</dbReference>
<dbReference type="AlphaFoldDB" id="A0A976IIR0"/>
<feature type="compositionally biased region" description="Low complexity" evidence="1">
    <location>
        <begin position="291"/>
        <end position="304"/>
    </location>
</feature>
<keyword evidence="6" id="KW-1185">Reference proteome</keyword>
<evidence type="ECO:0000313" key="6">
    <source>
        <dbReference type="Proteomes" id="UP000294530"/>
    </source>
</evidence>
<organism evidence="5 6">
    <name type="scientific">Bremia lactucae</name>
    <name type="common">Lettuce downy mildew</name>
    <dbReference type="NCBI Taxonomy" id="4779"/>
    <lineage>
        <taxon>Eukaryota</taxon>
        <taxon>Sar</taxon>
        <taxon>Stramenopiles</taxon>
        <taxon>Oomycota</taxon>
        <taxon>Peronosporomycetes</taxon>
        <taxon>Peronosporales</taxon>
        <taxon>Peronosporaceae</taxon>
        <taxon>Bremia</taxon>
    </lineage>
</organism>
<dbReference type="Pfam" id="PF07850">
    <property type="entry name" value="Renin_r"/>
    <property type="match status" value="1"/>
</dbReference>
<feature type="signal peptide" evidence="3">
    <location>
        <begin position="1"/>
        <end position="19"/>
    </location>
</feature>
<feature type="region of interest" description="Disordered" evidence="1">
    <location>
        <begin position="267"/>
        <end position="304"/>
    </location>
</feature>
<evidence type="ECO:0000256" key="2">
    <source>
        <dbReference type="SAM" id="Phobius"/>
    </source>
</evidence>
<dbReference type="PANTHER" id="PTHR13351">
    <property type="entry name" value="RENIN RECEPTOR"/>
    <property type="match status" value="1"/>
</dbReference>
<evidence type="ECO:0000313" key="5">
    <source>
        <dbReference type="EMBL" id="TDH72523.1"/>
    </source>
</evidence>
<dbReference type="EMBL" id="SHOA02000012">
    <property type="protein sequence ID" value="TDH72523.1"/>
    <property type="molecule type" value="Genomic_DNA"/>
</dbReference>
<feature type="transmembrane region" description="Helical" evidence="2">
    <location>
        <begin position="324"/>
        <end position="344"/>
    </location>
</feature>
<dbReference type="OrthoDB" id="158685at2759"/>
<keyword evidence="2" id="KW-0812">Transmembrane</keyword>
<protein>
    <recommendedName>
        <fullName evidence="4">Renin receptor-like C-terminal transmembrane spanning segment domain-containing protein</fullName>
    </recommendedName>
</protein>
<dbReference type="InterPro" id="IPR012493">
    <property type="entry name" value="Renin_rcpt"/>
</dbReference>
<feature type="domain" description="Renin receptor-like C-terminal transmembrane spanning segment" evidence="4">
    <location>
        <begin position="309"/>
        <end position="355"/>
    </location>
</feature>